<proteinExistence type="predicted"/>
<dbReference type="GeneID" id="77807568"/>
<feature type="compositionally biased region" description="Basic and acidic residues" evidence="1">
    <location>
        <begin position="157"/>
        <end position="166"/>
    </location>
</feature>
<feature type="region of interest" description="Disordered" evidence="1">
    <location>
        <begin position="236"/>
        <end position="278"/>
    </location>
</feature>
<evidence type="ECO:0008006" key="4">
    <source>
        <dbReference type="Google" id="ProtNLM"/>
    </source>
</evidence>
<protein>
    <recommendedName>
        <fullName evidence="4">DNA replication regulator SLD2</fullName>
    </recommendedName>
</protein>
<accession>A0ABY7CDV0</accession>
<dbReference type="Proteomes" id="UP001164743">
    <property type="component" value="Chromosome 2A"/>
</dbReference>
<dbReference type="EMBL" id="CP110422">
    <property type="protein sequence ID" value="WAQ82316.1"/>
    <property type="molecule type" value="Genomic_DNA"/>
</dbReference>
<gene>
    <name evidence="2" type="ORF">PtA15_2A633</name>
</gene>
<feature type="compositionally biased region" description="Basic residues" evidence="1">
    <location>
        <begin position="137"/>
        <end position="155"/>
    </location>
</feature>
<reference evidence="2" key="1">
    <citation type="submission" date="2022-10" db="EMBL/GenBank/DDBJ databases">
        <title>Puccinia triticina Genome sequencing and assembly.</title>
        <authorList>
            <person name="Li C."/>
        </authorList>
    </citation>
    <scope>NUCLEOTIDE SEQUENCE</scope>
    <source>
        <strain evidence="2">Pt15</strain>
    </source>
</reference>
<evidence type="ECO:0000313" key="2">
    <source>
        <dbReference type="EMBL" id="WAQ82316.1"/>
    </source>
</evidence>
<feature type="compositionally biased region" description="Polar residues" evidence="1">
    <location>
        <begin position="51"/>
        <end position="67"/>
    </location>
</feature>
<evidence type="ECO:0000256" key="1">
    <source>
        <dbReference type="SAM" id="MobiDB-lite"/>
    </source>
</evidence>
<feature type="compositionally biased region" description="Basic and acidic residues" evidence="1">
    <location>
        <begin position="120"/>
        <end position="136"/>
    </location>
</feature>
<name>A0ABY7CDV0_9BASI</name>
<feature type="compositionally biased region" description="Basic and acidic residues" evidence="1">
    <location>
        <begin position="209"/>
        <end position="220"/>
    </location>
</feature>
<organism evidence="2 3">
    <name type="scientific">Puccinia triticina</name>
    <dbReference type="NCBI Taxonomy" id="208348"/>
    <lineage>
        <taxon>Eukaryota</taxon>
        <taxon>Fungi</taxon>
        <taxon>Dikarya</taxon>
        <taxon>Basidiomycota</taxon>
        <taxon>Pucciniomycotina</taxon>
        <taxon>Pucciniomycetes</taxon>
        <taxon>Pucciniales</taxon>
        <taxon>Pucciniaceae</taxon>
        <taxon>Puccinia</taxon>
    </lineage>
</organism>
<feature type="region of interest" description="Disordered" evidence="1">
    <location>
        <begin position="38"/>
        <end position="222"/>
    </location>
</feature>
<dbReference type="RefSeq" id="XP_053017871.1">
    <property type="nucleotide sequence ID" value="XM_053166673.1"/>
</dbReference>
<sequence length="278" mass="30040">MEHRIEELEELVKILEDERDMSELITSDSWVSIGAVAKKLSRGRQAKGAKTASTTRDTGVGPSSKSATPVIQPPEEEVVGQPEVEASEQPAHTSPKKRAGKEKAKQPSSEDEDVGSPVATDRREPSVEKNVDEQPAKKSRPARGKAAKKTAKAAVRKNNDEDTHQEVEEEESNEHAAVVAKPRGAKKPVVAVPRARRKPTTKARVAEPPGEKDPADERKIFHSKKPALAWASHRGEENNMLGLPPELSPIKKPAPRAGAGKKRGPGKAGNILPLSLLK</sequence>
<keyword evidence="3" id="KW-1185">Reference proteome</keyword>
<evidence type="ECO:0000313" key="3">
    <source>
        <dbReference type="Proteomes" id="UP001164743"/>
    </source>
</evidence>